<dbReference type="AlphaFoldDB" id="A0AAW1MHS5"/>
<sequence>MGLQTTALPHGVTAWGGFGYKVWSMNTKEGYLVNFEVYQGKCIVDNNAHDSKFGKASAPFVRMVENLPEKKLPYQFYVDNVGIIFVRWLDNSVVTVGSTLHGVHPINNVKRYSQAEKKIISVARPNLIGQYNNYMGGTDQMDQNIGKYRISIRGKKWWWCIFTFLYL</sequence>
<organism evidence="2 3">
    <name type="scientific">Popillia japonica</name>
    <name type="common">Japanese beetle</name>
    <dbReference type="NCBI Taxonomy" id="7064"/>
    <lineage>
        <taxon>Eukaryota</taxon>
        <taxon>Metazoa</taxon>
        <taxon>Ecdysozoa</taxon>
        <taxon>Arthropoda</taxon>
        <taxon>Hexapoda</taxon>
        <taxon>Insecta</taxon>
        <taxon>Pterygota</taxon>
        <taxon>Neoptera</taxon>
        <taxon>Endopterygota</taxon>
        <taxon>Coleoptera</taxon>
        <taxon>Polyphaga</taxon>
        <taxon>Scarabaeiformia</taxon>
        <taxon>Scarabaeidae</taxon>
        <taxon>Rutelinae</taxon>
        <taxon>Popillia</taxon>
    </lineage>
</organism>
<evidence type="ECO:0000313" key="3">
    <source>
        <dbReference type="Proteomes" id="UP001458880"/>
    </source>
</evidence>
<protein>
    <submittedName>
        <fullName evidence="2">Transposase IS4</fullName>
    </submittedName>
</protein>
<dbReference type="PANTHER" id="PTHR47055:SF2">
    <property type="entry name" value="PIGGYBAC TRANSPOSABLE ELEMENT-DERIVED PROTEIN 2-RELATED"/>
    <property type="match status" value="1"/>
</dbReference>
<dbReference type="GO" id="GO:0043565">
    <property type="term" value="F:sequence-specific DNA binding"/>
    <property type="evidence" value="ECO:0007669"/>
    <property type="project" value="TreeGrafter"/>
</dbReference>
<keyword evidence="3" id="KW-1185">Reference proteome</keyword>
<reference evidence="2 3" key="1">
    <citation type="journal article" date="2024" name="BMC Genomics">
        <title>De novo assembly and annotation of Popillia japonica's genome with initial clues to its potential as an invasive pest.</title>
        <authorList>
            <person name="Cucini C."/>
            <person name="Boschi S."/>
            <person name="Funari R."/>
            <person name="Cardaioli E."/>
            <person name="Iannotti N."/>
            <person name="Marturano G."/>
            <person name="Paoli F."/>
            <person name="Bruttini M."/>
            <person name="Carapelli A."/>
            <person name="Frati F."/>
            <person name="Nardi F."/>
        </authorList>
    </citation>
    <scope>NUCLEOTIDE SEQUENCE [LARGE SCALE GENOMIC DNA]</scope>
    <source>
        <strain evidence="2">DMR45628</strain>
    </source>
</reference>
<feature type="domain" description="PiggyBac transposable element-derived protein" evidence="1">
    <location>
        <begin position="83"/>
        <end position="165"/>
    </location>
</feature>
<dbReference type="EMBL" id="JASPKY010000041">
    <property type="protein sequence ID" value="KAK9746280.1"/>
    <property type="molecule type" value="Genomic_DNA"/>
</dbReference>
<dbReference type="Pfam" id="PF13843">
    <property type="entry name" value="DDE_Tnp_1_7"/>
    <property type="match status" value="1"/>
</dbReference>
<proteinExistence type="predicted"/>
<accession>A0AAW1MHS5</accession>
<dbReference type="InterPro" id="IPR052638">
    <property type="entry name" value="PiggyBac_TE-derived"/>
</dbReference>
<dbReference type="Proteomes" id="UP001458880">
    <property type="component" value="Unassembled WGS sequence"/>
</dbReference>
<dbReference type="PANTHER" id="PTHR47055">
    <property type="entry name" value="DDE_TNP_1_7 DOMAIN-CONTAINING PROTEIN"/>
    <property type="match status" value="1"/>
</dbReference>
<evidence type="ECO:0000259" key="1">
    <source>
        <dbReference type="Pfam" id="PF13843"/>
    </source>
</evidence>
<gene>
    <name evidence="2" type="ORF">QE152_g6305</name>
</gene>
<comment type="caution">
    <text evidence="2">The sequence shown here is derived from an EMBL/GenBank/DDBJ whole genome shotgun (WGS) entry which is preliminary data.</text>
</comment>
<dbReference type="InterPro" id="IPR029526">
    <property type="entry name" value="PGBD"/>
</dbReference>
<name>A0AAW1MHS5_POPJA</name>
<evidence type="ECO:0000313" key="2">
    <source>
        <dbReference type="EMBL" id="KAK9746280.1"/>
    </source>
</evidence>